<keyword evidence="3" id="KW-1185">Reference proteome</keyword>
<dbReference type="Gene3D" id="3.90.550.10">
    <property type="entry name" value="Spore Coat Polysaccharide Biosynthesis Protein SpsA, Chain A"/>
    <property type="match status" value="1"/>
</dbReference>
<evidence type="ECO:0000313" key="2">
    <source>
        <dbReference type="EMBL" id="NBH60141.1"/>
    </source>
</evidence>
<dbReference type="InterPro" id="IPR025877">
    <property type="entry name" value="MobA-like_NTP_Trfase"/>
</dbReference>
<dbReference type="Pfam" id="PF12804">
    <property type="entry name" value="NTP_transf_3"/>
    <property type="match status" value="1"/>
</dbReference>
<feature type="domain" description="MobA-like NTP transferase" evidence="1">
    <location>
        <begin position="8"/>
        <end position="167"/>
    </location>
</feature>
<proteinExistence type="predicted"/>
<dbReference type="PANTHER" id="PTHR43777:SF1">
    <property type="entry name" value="MOLYBDENUM COFACTOR CYTIDYLYLTRANSFERASE"/>
    <property type="match status" value="1"/>
</dbReference>
<reference evidence="2 3" key="1">
    <citation type="submission" date="2018-08" db="EMBL/GenBank/DDBJ databases">
        <title>Murine metabolic-syndrome-specific gut microbial biobank.</title>
        <authorList>
            <person name="Liu C."/>
        </authorList>
    </citation>
    <scope>NUCLEOTIDE SEQUENCE [LARGE SCALE GENOMIC DNA]</scope>
    <source>
        <strain evidence="2 3">28</strain>
    </source>
</reference>
<evidence type="ECO:0000313" key="3">
    <source>
        <dbReference type="Proteomes" id="UP000446866"/>
    </source>
</evidence>
<dbReference type="Gene3D" id="1.10.10.10">
    <property type="entry name" value="Winged helix-like DNA-binding domain superfamily/Winged helix DNA-binding domain"/>
    <property type="match status" value="1"/>
</dbReference>
<comment type="caution">
    <text evidence="2">The sequence shown here is derived from an EMBL/GenBank/DDBJ whole genome shotgun (WGS) entry which is preliminary data.</text>
</comment>
<dbReference type="CDD" id="cd04182">
    <property type="entry name" value="GT_2_like_f"/>
    <property type="match status" value="1"/>
</dbReference>
<name>A0A845QGH9_9FIRM</name>
<dbReference type="RefSeq" id="WP_160200440.1">
    <property type="nucleotide sequence ID" value="NZ_QXWK01000001.1"/>
</dbReference>
<dbReference type="InterPro" id="IPR029044">
    <property type="entry name" value="Nucleotide-diphossugar_trans"/>
</dbReference>
<organism evidence="2 3">
    <name type="scientific">Anaerotruncus colihominis</name>
    <dbReference type="NCBI Taxonomy" id="169435"/>
    <lineage>
        <taxon>Bacteria</taxon>
        <taxon>Bacillati</taxon>
        <taxon>Bacillota</taxon>
        <taxon>Clostridia</taxon>
        <taxon>Eubacteriales</taxon>
        <taxon>Oscillospiraceae</taxon>
        <taxon>Anaerotruncus</taxon>
    </lineage>
</organism>
<dbReference type="SUPFAM" id="SSF53448">
    <property type="entry name" value="Nucleotide-diphospho-sugar transferases"/>
    <property type="match status" value="1"/>
</dbReference>
<dbReference type="InterPro" id="IPR036390">
    <property type="entry name" value="WH_DNA-bd_sf"/>
</dbReference>
<evidence type="ECO:0000259" key="1">
    <source>
        <dbReference type="Pfam" id="PF12804"/>
    </source>
</evidence>
<dbReference type="PANTHER" id="PTHR43777">
    <property type="entry name" value="MOLYBDENUM COFACTOR CYTIDYLYLTRANSFERASE"/>
    <property type="match status" value="1"/>
</dbReference>
<dbReference type="SUPFAM" id="SSF46785">
    <property type="entry name" value="Winged helix' DNA-binding domain"/>
    <property type="match status" value="1"/>
</dbReference>
<gene>
    <name evidence="2" type="ORF">D0435_00430</name>
</gene>
<dbReference type="AlphaFoldDB" id="A0A845QGH9"/>
<dbReference type="InterPro" id="IPR036388">
    <property type="entry name" value="WH-like_DNA-bd_sf"/>
</dbReference>
<dbReference type="Proteomes" id="UP000446866">
    <property type="component" value="Unassembled WGS sequence"/>
</dbReference>
<dbReference type="GO" id="GO:0016779">
    <property type="term" value="F:nucleotidyltransferase activity"/>
    <property type="evidence" value="ECO:0007669"/>
    <property type="project" value="UniProtKB-ARBA"/>
</dbReference>
<accession>A0A845QGH9</accession>
<sequence>MKKKTFAAVIPAAGLSSRMGNFKPLMPFGETTVLQSILHLLKAKKVTEIAVVTGYRAEEMNYALQQEDITILYNGAYRKSHMFDSICMGFDYMKDRAEHVILWPVDIPAVTEETVEKLLCAAEKSEGVVYPVHNGISGHPVIFSEAAYEKILSHDGREGLYGALKKIQAVTEIAVEDPFVLMDMDTKEDYRLLVEKKQAWERETLMGSRVTPFTFTCQVSLQYGEIFFDEKLVYLLNFVDRLGSLKKACEEMGIAYSYGWKLIKNAERRAGFSMLCKNSGGIGGGGSTLTPSCRQLIGSYELFCKQLKTCGQEIFSGCFDWYRR</sequence>
<protein>
    <recommendedName>
        <fullName evidence="1">MobA-like NTP transferase domain-containing protein</fullName>
    </recommendedName>
</protein>
<dbReference type="EMBL" id="QXWK01000001">
    <property type="protein sequence ID" value="NBH60141.1"/>
    <property type="molecule type" value="Genomic_DNA"/>
</dbReference>